<evidence type="ECO:0000256" key="1">
    <source>
        <dbReference type="ARBA" id="ARBA00004141"/>
    </source>
</evidence>
<comment type="subcellular location">
    <subcellularLocation>
        <location evidence="1">Membrane</location>
        <topology evidence="1">Multi-pass membrane protein</topology>
    </subcellularLocation>
</comment>
<proteinExistence type="predicted"/>
<dbReference type="PANTHER" id="PTHR43867">
    <property type="entry name" value="CELLULOSE SYNTHASE CATALYTIC SUBUNIT A [UDP-FORMING]"/>
    <property type="match status" value="1"/>
</dbReference>
<reference evidence="8 10" key="2">
    <citation type="submission" date="2015-12" db="EMBL/GenBank/DDBJ databases">
        <authorList>
            <person name="Lauer A."/>
            <person name="Humrighouse B."/>
            <person name="Loparev V."/>
            <person name="Shewmaker P.L."/>
            <person name="Whitney A.M."/>
            <person name="McLaughlin R.W."/>
        </authorList>
    </citation>
    <scope>NUCLEOTIDE SEQUENCE [LARGE SCALE GENOMIC DNA]</scope>
    <source>
        <strain evidence="8 10">LMG 23085</strain>
    </source>
</reference>
<feature type="transmembrane region" description="Helical" evidence="7">
    <location>
        <begin position="6"/>
        <end position="23"/>
    </location>
</feature>
<sequence length="662" mass="76994">MEKFGLGYLVFSLSYLFVFYLISKKKEDYRKFVLTGFVMIQFVYLVWRFFYTIPTGNVTELIAGSLLYLAEFMGFIQAFTLVVLFWKPYKRTEKSLAELKELPTVDILIATYNENIEILERTVVGCLSIDYPKELLNIYLCDDGDRSMVRKLAEKHHVKVIARPTHEHAKAGNLNYALTKTNGEIIVTQDADMVPKREFLERTLGYFAEEKVGFIQTPQTFFNSDIFQHNLYLDSEINNEQDFFMRSLEEGKDQFNAVLYVGSNALFKRKALDSIGGFTTGVITEDMATGLLLQNNGWQGVFVNEALASGLSPETLADYVKQRDRWGRGNVQVAKKYTLKKLKNLTFIQKWFYLDGVMYWYSGMYKLIYLLCPFLYLVFNISSLKTTLPHLVVFWLPAFLSGSLMYKSVARKKYNSFISNIYELVTAPQVSWAVWKETLFSPKKNKKFHVTIKGIQGEKGYFDWRNCKVQILLLAANCFALIYYIAQLDFAHLQWWNVFSINIYWLLYNIVSLTVAVSVAYERPRLPMIIPVDYDGKLVKEDQVIPVRINYLGERSVTITADPKDPFLSILLNQEEGLLSFQKIKNVKMVRSRIINLTGTVEITFKTQKFSRKNHYRWLGLIYSDPKYGVGDIHSIRVKFYTIFKYIFKNRKDAQKNQQLLS</sequence>
<feature type="transmembrane region" description="Helical" evidence="7">
    <location>
        <begin position="32"/>
        <end position="50"/>
    </location>
</feature>
<keyword evidence="10" id="KW-1185">Reference proteome</keyword>
<keyword evidence="2" id="KW-0328">Glycosyltransferase</keyword>
<dbReference type="PANTHER" id="PTHR43867:SF2">
    <property type="entry name" value="CELLULOSE SYNTHASE CATALYTIC SUBUNIT A [UDP-FORMING]"/>
    <property type="match status" value="1"/>
</dbReference>
<name>A0A0S3KF83_9ENTE</name>
<keyword evidence="4 7" id="KW-0812">Transmembrane</keyword>
<feature type="transmembrane region" description="Helical" evidence="7">
    <location>
        <begin position="469"/>
        <end position="486"/>
    </location>
</feature>
<feature type="transmembrane region" description="Helical" evidence="7">
    <location>
        <begin position="498"/>
        <end position="521"/>
    </location>
</feature>
<evidence type="ECO:0000256" key="4">
    <source>
        <dbReference type="ARBA" id="ARBA00022692"/>
    </source>
</evidence>
<evidence type="ECO:0000256" key="7">
    <source>
        <dbReference type="SAM" id="Phobius"/>
    </source>
</evidence>
<dbReference type="EMBL" id="JXLC01000010">
    <property type="protein sequence ID" value="OJG91875.1"/>
    <property type="molecule type" value="Genomic_DNA"/>
</dbReference>
<dbReference type="EMBL" id="CP013614">
    <property type="protein sequence ID" value="ALS02926.1"/>
    <property type="molecule type" value="Genomic_DNA"/>
</dbReference>
<dbReference type="Pfam" id="PF13641">
    <property type="entry name" value="Glyco_tranf_2_3"/>
    <property type="match status" value="1"/>
</dbReference>
<dbReference type="Proteomes" id="UP000183039">
    <property type="component" value="Unassembled WGS sequence"/>
</dbReference>
<dbReference type="Gene3D" id="3.90.550.10">
    <property type="entry name" value="Spore Coat Polysaccharide Biosynthesis Protein SpsA, Chain A"/>
    <property type="match status" value="1"/>
</dbReference>
<evidence type="ECO:0000256" key="3">
    <source>
        <dbReference type="ARBA" id="ARBA00022679"/>
    </source>
</evidence>
<keyword evidence="6 7" id="KW-0472">Membrane</keyword>
<organism evidence="9 11">
    <name type="scientific">Enterococcus silesiacus</name>
    <dbReference type="NCBI Taxonomy" id="332949"/>
    <lineage>
        <taxon>Bacteria</taxon>
        <taxon>Bacillati</taxon>
        <taxon>Bacillota</taxon>
        <taxon>Bacilli</taxon>
        <taxon>Lactobacillales</taxon>
        <taxon>Enterococcaceae</taxon>
        <taxon>Enterococcus</taxon>
    </lineage>
</organism>
<gene>
    <name evidence="8" type="ORF">ATZ33_16525</name>
    <name evidence="9" type="ORF">RV15_GL000315</name>
</gene>
<dbReference type="OrthoDB" id="9766299at2"/>
<feature type="transmembrane region" description="Helical" evidence="7">
    <location>
        <begin position="388"/>
        <end position="406"/>
    </location>
</feature>
<keyword evidence="3" id="KW-0808">Transferase</keyword>
<dbReference type="GO" id="GO:0006011">
    <property type="term" value="P:UDP-alpha-D-glucose metabolic process"/>
    <property type="evidence" value="ECO:0007669"/>
    <property type="project" value="InterPro"/>
</dbReference>
<dbReference type="GO" id="GO:0016759">
    <property type="term" value="F:cellulose synthase activity"/>
    <property type="evidence" value="ECO:0007669"/>
    <property type="project" value="InterPro"/>
</dbReference>
<evidence type="ECO:0000313" key="11">
    <source>
        <dbReference type="Proteomes" id="UP000183039"/>
    </source>
</evidence>
<evidence type="ECO:0000313" key="9">
    <source>
        <dbReference type="EMBL" id="OJG91875.1"/>
    </source>
</evidence>
<dbReference type="InterPro" id="IPR003919">
    <property type="entry name" value="Cell_synth_A"/>
</dbReference>
<dbReference type="InterPro" id="IPR050321">
    <property type="entry name" value="Glycosyltr_2/OpgH_subfam"/>
</dbReference>
<evidence type="ECO:0000256" key="6">
    <source>
        <dbReference type="ARBA" id="ARBA00023136"/>
    </source>
</evidence>
<keyword evidence="5 7" id="KW-1133">Transmembrane helix</keyword>
<dbReference type="GO" id="GO:0035438">
    <property type="term" value="F:cyclic-di-GMP binding"/>
    <property type="evidence" value="ECO:0007669"/>
    <property type="project" value="InterPro"/>
</dbReference>
<dbReference type="Proteomes" id="UP000065511">
    <property type="component" value="Chromosome"/>
</dbReference>
<evidence type="ECO:0000313" key="10">
    <source>
        <dbReference type="Proteomes" id="UP000065511"/>
    </source>
</evidence>
<accession>A0A0S3KF83</accession>
<evidence type="ECO:0000256" key="2">
    <source>
        <dbReference type="ARBA" id="ARBA00022676"/>
    </source>
</evidence>
<feature type="transmembrane region" description="Helical" evidence="7">
    <location>
        <begin position="62"/>
        <end position="86"/>
    </location>
</feature>
<feature type="transmembrane region" description="Helical" evidence="7">
    <location>
        <begin position="351"/>
        <end position="376"/>
    </location>
</feature>
<dbReference type="KEGG" id="ess:ATZ33_16525"/>
<dbReference type="AlphaFoldDB" id="A0A0S3KF83"/>
<dbReference type="RefSeq" id="WP_071877662.1">
    <property type="nucleotide sequence ID" value="NZ_JXLC01000010.1"/>
</dbReference>
<evidence type="ECO:0000256" key="5">
    <source>
        <dbReference type="ARBA" id="ARBA00022989"/>
    </source>
</evidence>
<dbReference type="SUPFAM" id="SSF53448">
    <property type="entry name" value="Nucleotide-diphospho-sugar transferases"/>
    <property type="match status" value="1"/>
</dbReference>
<protein>
    <recommendedName>
        <fullName evidence="12">Glycosyltransferase 2-like domain-containing protein</fullName>
    </recommendedName>
</protein>
<dbReference type="InterPro" id="IPR029044">
    <property type="entry name" value="Nucleotide-diphossugar_trans"/>
</dbReference>
<dbReference type="CDD" id="cd06421">
    <property type="entry name" value="CESA_CelA_like"/>
    <property type="match status" value="1"/>
</dbReference>
<dbReference type="PRINTS" id="PR01439">
    <property type="entry name" value="CELLSNTHASEA"/>
</dbReference>
<reference evidence="9 11" key="1">
    <citation type="submission" date="2014-12" db="EMBL/GenBank/DDBJ databases">
        <title>Draft genome sequences of 29 type strains of Enterococci.</title>
        <authorList>
            <person name="Zhong Z."/>
            <person name="Sun Z."/>
            <person name="Liu W."/>
            <person name="Zhang W."/>
            <person name="Zhang H."/>
        </authorList>
    </citation>
    <scope>NUCLEOTIDE SEQUENCE [LARGE SCALE GENOMIC DNA]</scope>
    <source>
        <strain evidence="9 11">DSM 22801</strain>
    </source>
</reference>
<dbReference type="GO" id="GO:0005886">
    <property type="term" value="C:plasma membrane"/>
    <property type="evidence" value="ECO:0007669"/>
    <property type="project" value="TreeGrafter"/>
</dbReference>
<evidence type="ECO:0008006" key="12">
    <source>
        <dbReference type="Google" id="ProtNLM"/>
    </source>
</evidence>
<evidence type="ECO:0000313" key="8">
    <source>
        <dbReference type="EMBL" id="ALS02926.1"/>
    </source>
</evidence>